<dbReference type="GO" id="GO:0070679">
    <property type="term" value="F:inositol 1,4,5 trisphosphate binding"/>
    <property type="evidence" value="ECO:0007669"/>
    <property type="project" value="TreeGrafter"/>
</dbReference>
<proteinExistence type="predicted"/>
<dbReference type="GO" id="GO:0005789">
    <property type="term" value="C:endoplasmic reticulum membrane"/>
    <property type="evidence" value="ECO:0007669"/>
    <property type="project" value="TreeGrafter"/>
</dbReference>
<dbReference type="STRING" id="48709.A0A1D2MQF0"/>
<dbReference type="GO" id="GO:0030667">
    <property type="term" value="C:secretory granule membrane"/>
    <property type="evidence" value="ECO:0007669"/>
    <property type="project" value="TreeGrafter"/>
</dbReference>
<protein>
    <submittedName>
        <fullName evidence="1">Inositol 1,4,5-trisphosphate receptor</fullName>
    </submittedName>
</protein>
<dbReference type="GO" id="GO:0005509">
    <property type="term" value="F:calcium ion binding"/>
    <property type="evidence" value="ECO:0007669"/>
    <property type="project" value="TreeGrafter"/>
</dbReference>
<comment type="caution">
    <text evidence="1">The sequence shown here is derived from an EMBL/GenBank/DDBJ whole genome shotgun (WGS) entry which is preliminary data.</text>
</comment>
<dbReference type="PANTHER" id="PTHR13715:SF102">
    <property type="entry name" value="INOSITOL 1,4,5-TRISPHOSPHATE RECEPTOR"/>
    <property type="match status" value="1"/>
</dbReference>
<gene>
    <name evidence="1" type="ORF">Ocin01_11691</name>
</gene>
<dbReference type="GO" id="GO:0005886">
    <property type="term" value="C:plasma membrane"/>
    <property type="evidence" value="ECO:0007669"/>
    <property type="project" value="TreeGrafter"/>
</dbReference>
<name>A0A1D2MQF0_ORCCI</name>
<evidence type="ECO:0000313" key="1">
    <source>
        <dbReference type="EMBL" id="ODM94985.1"/>
    </source>
</evidence>
<dbReference type="EMBL" id="LJIJ01000725">
    <property type="protein sequence ID" value="ODM94985.1"/>
    <property type="molecule type" value="Genomic_DNA"/>
</dbReference>
<keyword evidence="2" id="KW-1185">Reference proteome</keyword>
<dbReference type="Proteomes" id="UP000094527">
    <property type="component" value="Unassembled WGS sequence"/>
</dbReference>
<dbReference type="GO" id="GO:0005220">
    <property type="term" value="F:inositol 1,4,5-trisphosphate-gated calcium channel activity"/>
    <property type="evidence" value="ECO:0007669"/>
    <property type="project" value="TreeGrafter"/>
</dbReference>
<dbReference type="AlphaFoldDB" id="A0A1D2MQF0"/>
<reference evidence="1 2" key="1">
    <citation type="journal article" date="2016" name="Genome Biol. Evol.">
        <title>Gene Family Evolution Reflects Adaptation to Soil Environmental Stressors in the Genome of the Collembolan Orchesella cincta.</title>
        <authorList>
            <person name="Faddeeva-Vakhrusheva A."/>
            <person name="Derks M.F."/>
            <person name="Anvar S.Y."/>
            <person name="Agamennone V."/>
            <person name="Suring W."/>
            <person name="Smit S."/>
            <person name="van Straalen N.M."/>
            <person name="Roelofs D."/>
        </authorList>
    </citation>
    <scope>NUCLEOTIDE SEQUENCE [LARGE SCALE GENOMIC DNA]</scope>
    <source>
        <tissue evidence="1">Mixed pool</tissue>
    </source>
</reference>
<dbReference type="OrthoDB" id="76898at2759"/>
<dbReference type="GO" id="GO:0016529">
    <property type="term" value="C:sarcoplasmic reticulum"/>
    <property type="evidence" value="ECO:0007669"/>
    <property type="project" value="TreeGrafter"/>
</dbReference>
<dbReference type="InterPro" id="IPR015925">
    <property type="entry name" value="Ryanodine_IP3_receptor"/>
</dbReference>
<dbReference type="GO" id="GO:0051209">
    <property type="term" value="P:release of sequestered calcium ion into cytosol"/>
    <property type="evidence" value="ECO:0007669"/>
    <property type="project" value="TreeGrafter"/>
</dbReference>
<evidence type="ECO:0000313" key="2">
    <source>
        <dbReference type="Proteomes" id="UP000094527"/>
    </source>
</evidence>
<organism evidence="1 2">
    <name type="scientific">Orchesella cincta</name>
    <name type="common">Springtail</name>
    <name type="synonym">Podura cincta</name>
    <dbReference type="NCBI Taxonomy" id="48709"/>
    <lineage>
        <taxon>Eukaryota</taxon>
        <taxon>Metazoa</taxon>
        <taxon>Ecdysozoa</taxon>
        <taxon>Arthropoda</taxon>
        <taxon>Hexapoda</taxon>
        <taxon>Collembola</taxon>
        <taxon>Entomobryomorpha</taxon>
        <taxon>Entomobryoidea</taxon>
        <taxon>Orchesellidae</taxon>
        <taxon>Orchesellinae</taxon>
        <taxon>Orchesella</taxon>
    </lineage>
</organism>
<keyword evidence="1" id="KW-0675">Receptor</keyword>
<accession>A0A1D2MQF0</accession>
<sequence length="62" mass="7513">MSLNRSAFDNKSVTFEHHIKREHNMWNYIYFFVLLKYKEPTEYTGAECYVSKCLKVKIFCPL</sequence>
<dbReference type="GO" id="GO:0035091">
    <property type="term" value="F:phosphatidylinositol binding"/>
    <property type="evidence" value="ECO:0007669"/>
    <property type="project" value="TreeGrafter"/>
</dbReference>
<dbReference type="PANTHER" id="PTHR13715">
    <property type="entry name" value="RYANODINE RECEPTOR AND IP3 RECEPTOR"/>
    <property type="match status" value="1"/>
</dbReference>